<evidence type="ECO:0000256" key="1">
    <source>
        <dbReference type="ARBA" id="ARBA00006100"/>
    </source>
</evidence>
<comment type="similarity">
    <text evidence="1">Belongs to the anaerobic coproporphyrinogen-III oxidase family. HemW subfamily.</text>
</comment>
<dbReference type="PANTHER" id="PTHR13932:SF5">
    <property type="entry name" value="RADICAL S-ADENOSYL METHIONINE DOMAIN-CONTAINING PROTEIN 1, MITOCHONDRIAL"/>
    <property type="match status" value="1"/>
</dbReference>
<dbReference type="CDD" id="cd01335">
    <property type="entry name" value="Radical_SAM"/>
    <property type="match status" value="1"/>
</dbReference>
<dbReference type="GO" id="GO:0006779">
    <property type="term" value="P:porphyrin-containing compound biosynthetic process"/>
    <property type="evidence" value="ECO:0007669"/>
    <property type="project" value="InterPro"/>
</dbReference>
<dbReference type="GO" id="GO:0046872">
    <property type="term" value="F:metal ion binding"/>
    <property type="evidence" value="ECO:0007669"/>
    <property type="project" value="UniProtKB-UniRule"/>
</dbReference>
<dbReference type="InterPro" id="IPR007197">
    <property type="entry name" value="rSAM"/>
</dbReference>
<dbReference type="InterPro" id="IPR004559">
    <property type="entry name" value="HemW-like"/>
</dbReference>
<comment type="function">
    <text evidence="2">Probably acts as a heme chaperone, transferring heme to an unknown acceptor. Binds one molecule of heme per monomer, possibly covalently. Binds 1 [4Fe-4S] cluster. The cluster is coordinated with 3 cysteines and an exchangeable S-adenosyl-L-methionine.</text>
</comment>
<protein>
    <recommendedName>
        <fullName evidence="2">Heme chaperone HemW</fullName>
    </recommendedName>
</protein>
<dbReference type="GO" id="GO:0004109">
    <property type="term" value="F:coproporphyrinogen oxidase activity"/>
    <property type="evidence" value="ECO:0007669"/>
    <property type="project" value="InterPro"/>
</dbReference>
<keyword evidence="2" id="KW-0004">4Fe-4S</keyword>
<dbReference type="Proteomes" id="UP000320811">
    <property type="component" value="Unassembled WGS sequence"/>
</dbReference>
<name>A0A561Q3M7_9BACT</name>
<keyword evidence="2" id="KW-0408">Iron</keyword>
<evidence type="ECO:0000259" key="3">
    <source>
        <dbReference type="PROSITE" id="PS51918"/>
    </source>
</evidence>
<dbReference type="GO" id="GO:0005737">
    <property type="term" value="C:cytoplasm"/>
    <property type="evidence" value="ECO:0007669"/>
    <property type="project" value="UniProtKB-SubCell"/>
</dbReference>
<dbReference type="SMART" id="SM00729">
    <property type="entry name" value="Elp3"/>
    <property type="match status" value="1"/>
</dbReference>
<keyword evidence="2" id="KW-0479">Metal-binding</keyword>
<dbReference type="Pfam" id="PF06969">
    <property type="entry name" value="HemN_C"/>
    <property type="match status" value="1"/>
</dbReference>
<dbReference type="NCBIfam" id="TIGR00539">
    <property type="entry name" value="hemN_rel"/>
    <property type="match status" value="1"/>
</dbReference>
<organism evidence="4 5">
    <name type="scientific">Chitinophaga polysaccharea</name>
    <dbReference type="NCBI Taxonomy" id="1293035"/>
    <lineage>
        <taxon>Bacteria</taxon>
        <taxon>Pseudomonadati</taxon>
        <taxon>Bacteroidota</taxon>
        <taxon>Chitinophagia</taxon>
        <taxon>Chitinophagales</taxon>
        <taxon>Chitinophagaceae</taxon>
        <taxon>Chitinophaga</taxon>
    </lineage>
</organism>
<accession>A0A561Q3M7</accession>
<keyword evidence="2" id="KW-0963">Cytoplasm</keyword>
<comment type="subcellular location">
    <subcellularLocation>
        <location evidence="2">Cytoplasm</location>
    </subcellularLocation>
</comment>
<dbReference type="GO" id="GO:0051539">
    <property type="term" value="F:4 iron, 4 sulfur cluster binding"/>
    <property type="evidence" value="ECO:0007669"/>
    <property type="project" value="UniProtKB-UniRule"/>
</dbReference>
<dbReference type="SFLD" id="SFLDS00029">
    <property type="entry name" value="Radical_SAM"/>
    <property type="match status" value="1"/>
</dbReference>
<dbReference type="SFLD" id="SFLDG01082">
    <property type="entry name" value="B12-binding_domain_containing"/>
    <property type="match status" value="1"/>
</dbReference>
<dbReference type="InterPro" id="IPR034505">
    <property type="entry name" value="Coproporphyrinogen-III_oxidase"/>
</dbReference>
<dbReference type="RefSeq" id="WP_145662807.1">
    <property type="nucleotide sequence ID" value="NZ_VIWO01000001.1"/>
</dbReference>
<dbReference type="AlphaFoldDB" id="A0A561Q3M7"/>
<reference evidence="4 5" key="1">
    <citation type="submission" date="2019-06" db="EMBL/GenBank/DDBJ databases">
        <title>Sorghum-associated microbial communities from plants grown in Nebraska, USA.</title>
        <authorList>
            <person name="Schachtman D."/>
        </authorList>
    </citation>
    <scope>NUCLEOTIDE SEQUENCE [LARGE SCALE GENOMIC DNA]</scope>
    <source>
        <strain evidence="4 5">1209</strain>
    </source>
</reference>
<dbReference type="SUPFAM" id="SSF102114">
    <property type="entry name" value="Radical SAM enzymes"/>
    <property type="match status" value="1"/>
</dbReference>
<proteinExistence type="inferred from homology"/>
<feature type="domain" description="Radical SAM core" evidence="3">
    <location>
        <begin position="1"/>
        <end position="231"/>
    </location>
</feature>
<dbReference type="OrthoDB" id="9808022at2"/>
<dbReference type="EMBL" id="VIWO01000001">
    <property type="protein sequence ID" value="TWF44972.1"/>
    <property type="molecule type" value="Genomic_DNA"/>
</dbReference>
<keyword evidence="5" id="KW-1185">Reference proteome</keyword>
<keyword evidence="2" id="KW-0143">Chaperone</keyword>
<keyword evidence="2" id="KW-0411">Iron-sulfur</keyword>
<dbReference type="InterPro" id="IPR006638">
    <property type="entry name" value="Elp3/MiaA/NifB-like_rSAM"/>
</dbReference>
<dbReference type="SFLD" id="SFLDF00562">
    <property type="entry name" value="HemN-like__clustered_with_heat"/>
    <property type="match status" value="1"/>
</dbReference>
<gene>
    <name evidence="4" type="ORF">FHW36_101898</name>
</gene>
<dbReference type="InterPro" id="IPR023404">
    <property type="entry name" value="rSAM_horseshoe"/>
</dbReference>
<sequence>MSGIYLHIPFCKRACYYCNFHFSTSLAGKEAMVNSLLEEITLQKDYLGQEPVHTIYFGGGTPSLLDAGELHGLLTKLRATFSVAADAEITLEANPDDLTADKLVMLKEIGINRLSIGIQSFHEADLVWMNRAHNSQQALNCIQLAREKGFENLTIDLIYGGPTLSDEDWEQNVQQAIALGIPHLSCYALTVEPGTALGHFIKKKKMAPTDPDKAARHFEMLMQWLEAAGYEHYEISNFALPGWHSRHNSSYWQGKSYLGLGPSAHSFNGISRQWNIANNAQYIKSITTGKVPFEMESLTTSMQFNEYIMTALRTSAGCQLEWVAEKFGADLVNQLIANSQSFIRMGRMERVGDALRLTKAGRLFADGIAGDLFI</sequence>
<comment type="caution">
    <text evidence="4">The sequence shown here is derived from an EMBL/GenBank/DDBJ whole genome shotgun (WGS) entry which is preliminary data.</text>
</comment>
<evidence type="ECO:0000256" key="2">
    <source>
        <dbReference type="RuleBase" id="RU364116"/>
    </source>
</evidence>
<dbReference type="InterPro" id="IPR010723">
    <property type="entry name" value="HemN_C"/>
</dbReference>
<dbReference type="PROSITE" id="PS51918">
    <property type="entry name" value="RADICAL_SAM"/>
    <property type="match status" value="1"/>
</dbReference>
<evidence type="ECO:0000313" key="5">
    <source>
        <dbReference type="Proteomes" id="UP000320811"/>
    </source>
</evidence>
<dbReference type="Gene3D" id="3.80.30.20">
    <property type="entry name" value="tm_1862 like domain"/>
    <property type="match status" value="1"/>
</dbReference>
<evidence type="ECO:0000313" key="4">
    <source>
        <dbReference type="EMBL" id="TWF44972.1"/>
    </source>
</evidence>
<dbReference type="SFLD" id="SFLDG01065">
    <property type="entry name" value="anaerobic_coproporphyrinogen-I"/>
    <property type="match status" value="1"/>
</dbReference>
<dbReference type="InterPro" id="IPR058240">
    <property type="entry name" value="rSAM_sf"/>
</dbReference>
<dbReference type="PANTHER" id="PTHR13932">
    <property type="entry name" value="COPROPORPHYRINIGEN III OXIDASE"/>
    <property type="match status" value="1"/>
</dbReference>
<keyword evidence="2" id="KW-0349">Heme</keyword>
<dbReference type="SFLD" id="SFLDF00288">
    <property type="entry name" value="HemN-like__clustered_with_nucl"/>
    <property type="match status" value="1"/>
</dbReference>
<dbReference type="Pfam" id="PF04055">
    <property type="entry name" value="Radical_SAM"/>
    <property type="match status" value="1"/>
</dbReference>
<keyword evidence="2" id="KW-0949">S-adenosyl-L-methionine</keyword>